<feature type="region of interest" description="Disordered" evidence="1">
    <location>
        <begin position="57"/>
        <end position="77"/>
    </location>
</feature>
<sequence>MATFRFASTRTGLRVPRVNQNLPHHSPFNLTTTPPLQIPRSPFAAVASASLLRTYASSGNQPKVGEPYDIENDPDSRYSINTERHEYSKSGSDNAVAEQRAAWDITYITPEKVREASLDEAMKDGHSQAGPLEVSPANRDVSQYTDEAGRTDWVEKGPSRRVSPPKGMKVDYGGTVVLGKRDPLVKLPVK</sequence>
<dbReference type="STRING" id="2060906.A0A0H1BIN0"/>
<evidence type="ECO:0000313" key="2">
    <source>
        <dbReference type="EMBL" id="KLJ09031.1"/>
    </source>
</evidence>
<evidence type="ECO:0000313" key="3">
    <source>
        <dbReference type="Proteomes" id="UP000053573"/>
    </source>
</evidence>
<comment type="caution">
    <text evidence="2">The sequence shown here is derived from an EMBL/GenBank/DDBJ whole genome shotgun (WGS) entry which is preliminary data.</text>
</comment>
<dbReference type="Proteomes" id="UP000053573">
    <property type="component" value="Unassembled WGS sequence"/>
</dbReference>
<name>A0A0H1BIN0_9EURO</name>
<keyword evidence="3" id="KW-1185">Reference proteome</keyword>
<protein>
    <submittedName>
        <fullName evidence="2">Uncharacterized protein</fullName>
    </submittedName>
</protein>
<evidence type="ECO:0000256" key="1">
    <source>
        <dbReference type="SAM" id="MobiDB-lite"/>
    </source>
</evidence>
<proteinExistence type="predicted"/>
<dbReference type="OrthoDB" id="4220319at2759"/>
<dbReference type="PANTHER" id="PTHR42090">
    <property type="match status" value="1"/>
</dbReference>
<dbReference type="PANTHER" id="PTHR42090:SF1">
    <property type="match status" value="1"/>
</dbReference>
<organism evidence="2 3">
    <name type="scientific">Blastomyces silverae</name>
    <dbReference type="NCBI Taxonomy" id="2060906"/>
    <lineage>
        <taxon>Eukaryota</taxon>
        <taxon>Fungi</taxon>
        <taxon>Dikarya</taxon>
        <taxon>Ascomycota</taxon>
        <taxon>Pezizomycotina</taxon>
        <taxon>Eurotiomycetes</taxon>
        <taxon>Eurotiomycetidae</taxon>
        <taxon>Onygenales</taxon>
        <taxon>Ajellomycetaceae</taxon>
        <taxon>Blastomyces</taxon>
    </lineage>
</organism>
<dbReference type="EMBL" id="LDEV01002460">
    <property type="protein sequence ID" value="KLJ09031.1"/>
    <property type="molecule type" value="Genomic_DNA"/>
</dbReference>
<gene>
    <name evidence="2" type="ORF">EMPG_15533</name>
</gene>
<reference evidence="3" key="1">
    <citation type="journal article" date="2015" name="PLoS Genet.">
        <title>The dynamic genome and transcriptome of the human fungal pathogen Blastomyces and close relative Emmonsia.</title>
        <authorList>
            <person name="Munoz J.F."/>
            <person name="Gauthier G.M."/>
            <person name="Desjardins C.A."/>
            <person name="Gallo J.E."/>
            <person name="Holder J."/>
            <person name="Sullivan T.D."/>
            <person name="Marty A.J."/>
            <person name="Carmen J.C."/>
            <person name="Chen Z."/>
            <person name="Ding L."/>
            <person name="Gujja S."/>
            <person name="Magrini V."/>
            <person name="Misas E."/>
            <person name="Mitreva M."/>
            <person name="Priest M."/>
            <person name="Saif S."/>
            <person name="Whiston E.A."/>
            <person name="Young S."/>
            <person name="Zeng Q."/>
            <person name="Goldman W.E."/>
            <person name="Mardis E.R."/>
            <person name="Taylor J.W."/>
            <person name="McEwen J.G."/>
            <person name="Clay O.K."/>
            <person name="Klein B.S."/>
            <person name="Cuomo C.A."/>
        </authorList>
    </citation>
    <scope>NUCLEOTIDE SEQUENCE [LARGE SCALE GENOMIC DNA]</scope>
    <source>
        <strain evidence="3">UAMH 139</strain>
    </source>
</reference>
<dbReference type="AlphaFoldDB" id="A0A0H1BIN0"/>
<feature type="region of interest" description="Disordered" evidence="1">
    <location>
        <begin position="146"/>
        <end position="174"/>
    </location>
</feature>
<feature type="compositionally biased region" description="Basic and acidic residues" evidence="1">
    <location>
        <begin position="147"/>
        <end position="158"/>
    </location>
</feature>
<accession>A0A0H1BIN0</accession>